<name>A0A3B9GTV2_9PROT</name>
<reference evidence="2 3" key="1">
    <citation type="journal article" date="2018" name="Nat. Biotechnol.">
        <title>A standardized bacterial taxonomy based on genome phylogeny substantially revises the tree of life.</title>
        <authorList>
            <person name="Parks D.H."/>
            <person name="Chuvochina M."/>
            <person name="Waite D.W."/>
            <person name="Rinke C."/>
            <person name="Skarshewski A."/>
            <person name="Chaumeil P.A."/>
            <person name="Hugenholtz P."/>
        </authorList>
    </citation>
    <scope>NUCLEOTIDE SEQUENCE [LARGE SCALE GENOMIC DNA]</scope>
    <source>
        <strain evidence="2">UBA8733</strain>
    </source>
</reference>
<proteinExistence type="predicted"/>
<evidence type="ECO:0000259" key="1">
    <source>
        <dbReference type="Pfam" id="PF13470"/>
    </source>
</evidence>
<organism evidence="2 3">
    <name type="scientific">Hyphomonas adhaerens</name>
    <dbReference type="NCBI Taxonomy" id="81029"/>
    <lineage>
        <taxon>Bacteria</taxon>
        <taxon>Pseudomonadati</taxon>
        <taxon>Pseudomonadota</taxon>
        <taxon>Alphaproteobacteria</taxon>
        <taxon>Hyphomonadales</taxon>
        <taxon>Hyphomonadaceae</taxon>
        <taxon>Hyphomonas</taxon>
    </lineage>
</organism>
<dbReference type="EMBL" id="DMAN01000037">
    <property type="protein sequence ID" value="HAE25861.1"/>
    <property type="molecule type" value="Genomic_DNA"/>
</dbReference>
<evidence type="ECO:0000313" key="3">
    <source>
        <dbReference type="Proteomes" id="UP000259610"/>
    </source>
</evidence>
<comment type="caution">
    <text evidence="2">The sequence shown here is derived from an EMBL/GenBank/DDBJ whole genome shotgun (WGS) entry which is preliminary data.</text>
</comment>
<gene>
    <name evidence="2" type="ORF">DCG58_01770</name>
</gene>
<evidence type="ECO:0000313" key="2">
    <source>
        <dbReference type="EMBL" id="HAE25861.1"/>
    </source>
</evidence>
<dbReference type="AlphaFoldDB" id="A0A3B9GTV2"/>
<accession>A0A3B9GTV2</accession>
<protein>
    <recommendedName>
        <fullName evidence="1">PIN domain-containing protein</fullName>
    </recommendedName>
</protein>
<sequence>MSIVLDIDVVVDGCRPDGGASYELMVRIASGKLKTYCSPELHADYGVALQGAVQRREVRLSSAKASQLLDSFSHFVTSVDIEMAHIAEIIAEAPDLVNVIATARSGKAEMIVTNRPDEVKAVLKSRTIKIVRPEDMI</sequence>
<dbReference type="Proteomes" id="UP000259610">
    <property type="component" value="Unassembled WGS sequence"/>
</dbReference>
<feature type="domain" description="PIN" evidence="1">
    <location>
        <begin position="3"/>
        <end position="113"/>
    </location>
</feature>
<dbReference type="Pfam" id="PF13470">
    <property type="entry name" value="PIN_3"/>
    <property type="match status" value="1"/>
</dbReference>
<dbReference type="RefSeq" id="WP_034766319.1">
    <property type="nucleotide sequence ID" value="NZ_CALCOC010000272.1"/>
</dbReference>
<dbReference type="InterPro" id="IPR002716">
    <property type="entry name" value="PIN_dom"/>
</dbReference>